<dbReference type="RefSeq" id="XP_025595780.1">
    <property type="nucleotide sequence ID" value="XM_025741058.1"/>
</dbReference>
<evidence type="ECO:0000259" key="10">
    <source>
        <dbReference type="Pfam" id="PF00814"/>
    </source>
</evidence>
<comment type="catalytic activity">
    <reaction evidence="8 9">
        <text>L-threonylcarbamoyladenylate + adenosine(37) in tRNA = N(6)-L-threonylcarbamoyladenosine(37) in tRNA + AMP + H(+)</text>
        <dbReference type="Rhea" id="RHEA:37059"/>
        <dbReference type="Rhea" id="RHEA-COMP:10162"/>
        <dbReference type="Rhea" id="RHEA-COMP:10163"/>
        <dbReference type="ChEBI" id="CHEBI:15378"/>
        <dbReference type="ChEBI" id="CHEBI:73682"/>
        <dbReference type="ChEBI" id="CHEBI:74411"/>
        <dbReference type="ChEBI" id="CHEBI:74418"/>
        <dbReference type="ChEBI" id="CHEBI:456215"/>
        <dbReference type="EC" id="2.3.1.234"/>
    </reaction>
</comment>
<evidence type="ECO:0000256" key="7">
    <source>
        <dbReference type="ARBA" id="ARBA00030439"/>
    </source>
</evidence>
<keyword evidence="12" id="KW-1185">Reference proteome</keyword>
<evidence type="ECO:0000256" key="3">
    <source>
        <dbReference type="ARBA" id="ARBA00022679"/>
    </source>
</evidence>
<evidence type="ECO:0000256" key="2">
    <source>
        <dbReference type="ARBA" id="ARBA00022490"/>
    </source>
</evidence>
<dbReference type="GO" id="GO:0008233">
    <property type="term" value="F:peptidase activity"/>
    <property type="evidence" value="ECO:0007669"/>
    <property type="project" value="UniProtKB-KW"/>
</dbReference>
<name>A0A316Z1U1_9BASI</name>
<comment type="subcellular location">
    <subcellularLocation>
        <location evidence="9">Cytoplasm</location>
    </subcellularLocation>
    <subcellularLocation>
        <location evidence="9">Nucleus</location>
    </subcellularLocation>
</comment>
<keyword evidence="5 9" id="KW-0479">Metal-binding</keyword>
<dbReference type="AlphaFoldDB" id="A0A316Z1U1"/>
<evidence type="ECO:0000256" key="4">
    <source>
        <dbReference type="ARBA" id="ARBA00022694"/>
    </source>
</evidence>
<dbReference type="GO" id="GO:0005634">
    <property type="term" value="C:nucleus"/>
    <property type="evidence" value="ECO:0007669"/>
    <property type="project" value="UniProtKB-SubCell"/>
</dbReference>
<feature type="domain" description="Gcp-like" evidence="10">
    <location>
        <begin position="49"/>
        <end position="376"/>
    </location>
</feature>
<keyword evidence="6 9" id="KW-0012">Acyltransferase</keyword>
<dbReference type="GeneID" id="37268602"/>
<dbReference type="InterPro" id="IPR017861">
    <property type="entry name" value="KAE1/TsaD"/>
</dbReference>
<dbReference type="HAMAP" id="MF_01446">
    <property type="entry name" value="Kae1"/>
    <property type="match status" value="1"/>
</dbReference>
<gene>
    <name evidence="11" type="ORF">FA09DRAFT_322587</name>
</gene>
<keyword evidence="4 9" id="KW-0819">tRNA processing</keyword>
<dbReference type="Gene3D" id="3.30.420.40">
    <property type="match status" value="2"/>
</dbReference>
<dbReference type="GO" id="GO:0006508">
    <property type="term" value="P:proteolysis"/>
    <property type="evidence" value="ECO:0007669"/>
    <property type="project" value="UniProtKB-KW"/>
</dbReference>
<sequence>MPPKARRRVPRPSPLPALQAPVLAIGLEGSANKLGCGIVRHSPDGSVDILSNVRHTYVTEPGTGFLPADTERHHRNWLVRVVEEAVRRAGVRVEDCACVCYTKGPGMGGPLHSVSLVARTLSLTYALPLIGVNHCVGHIEMGRTITGAQNPIVLYVSGGNTQVIAYSAQRYRIFGETLDIAVGNCLDRFARIIGLSNDPSPGQNIEIEARKGKRLLPLPYATKGMDVSLGGILAATEAYTRDKRFRPLERRHDAPTEDWGAKANGTTWSGDGRHVVSAEEADALPAQVAELALDKDASEITPADLCFSLQEHIFAMLVEITERAMAHVGSKEVLIVGGVGCNARLQEMMGVMASERGGSVFATDERFCIDNGIMIAHAGLLAHRMGIETPLEKSTTTQRFRTDAPHVTWRA</sequence>
<evidence type="ECO:0000256" key="8">
    <source>
        <dbReference type="ARBA" id="ARBA00048117"/>
    </source>
</evidence>
<dbReference type="PANTHER" id="PTHR11735:SF14">
    <property type="entry name" value="TRNA N6-ADENOSINE THREONYLCARBAMOYLTRANSFERASE"/>
    <property type="match status" value="1"/>
</dbReference>
<evidence type="ECO:0000256" key="5">
    <source>
        <dbReference type="ARBA" id="ARBA00022723"/>
    </source>
</evidence>
<comment type="similarity">
    <text evidence="9">Belongs to the KAE1 / TsaD family.</text>
</comment>
<evidence type="ECO:0000313" key="11">
    <source>
        <dbReference type="EMBL" id="PWN95501.1"/>
    </source>
</evidence>
<dbReference type="Pfam" id="PF00814">
    <property type="entry name" value="TsaD"/>
    <property type="match status" value="1"/>
</dbReference>
<keyword evidence="11" id="KW-0378">Hydrolase</keyword>
<feature type="binding site" evidence="9">
    <location>
        <position position="202"/>
    </location>
    <ligand>
        <name>substrate</name>
    </ligand>
</feature>
<dbReference type="GO" id="GO:0000408">
    <property type="term" value="C:EKC/KEOPS complex"/>
    <property type="evidence" value="ECO:0007669"/>
    <property type="project" value="InterPro"/>
</dbReference>
<organism evidence="11 12">
    <name type="scientific">Tilletiopsis washingtonensis</name>
    <dbReference type="NCBI Taxonomy" id="58919"/>
    <lineage>
        <taxon>Eukaryota</taxon>
        <taxon>Fungi</taxon>
        <taxon>Dikarya</taxon>
        <taxon>Basidiomycota</taxon>
        <taxon>Ustilaginomycotina</taxon>
        <taxon>Exobasidiomycetes</taxon>
        <taxon>Entylomatales</taxon>
        <taxon>Entylomatales incertae sedis</taxon>
        <taxon>Tilletiopsis</taxon>
    </lineage>
</organism>
<evidence type="ECO:0000256" key="9">
    <source>
        <dbReference type="HAMAP-Rule" id="MF_03180"/>
    </source>
</evidence>
<evidence type="ECO:0000256" key="6">
    <source>
        <dbReference type="ARBA" id="ARBA00023315"/>
    </source>
</evidence>
<keyword evidence="3 9" id="KW-0808">Transferase</keyword>
<keyword evidence="11" id="KW-0645">Protease</keyword>
<dbReference type="STRING" id="58919.A0A316Z1U1"/>
<dbReference type="InterPro" id="IPR034680">
    <property type="entry name" value="Kae1_archaea_euk"/>
</dbReference>
<dbReference type="GO" id="GO:0002949">
    <property type="term" value="P:tRNA threonylcarbamoyladenosine modification"/>
    <property type="evidence" value="ECO:0007669"/>
    <property type="project" value="UniProtKB-UniRule"/>
</dbReference>
<dbReference type="EMBL" id="KZ819304">
    <property type="protein sequence ID" value="PWN95501.1"/>
    <property type="molecule type" value="Genomic_DNA"/>
</dbReference>
<keyword evidence="9" id="KW-0539">Nucleus</keyword>
<feature type="binding site" evidence="9">
    <location>
        <begin position="155"/>
        <end position="159"/>
    </location>
    <ligand>
        <name>substrate</name>
    </ligand>
</feature>
<dbReference type="PRINTS" id="PR00789">
    <property type="entry name" value="OSIALOPTASE"/>
</dbReference>
<dbReference type="SUPFAM" id="SSF53067">
    <property type="entry name" value="Actin-like ATPase domain"/>
    <property type="match status" value="1"/>
</dbReference>
<feature type="binding site" evidence="9">
    <location>
        <position position="155"/>
    </location>
    <ligand>
        <name>a divalent metal cation</name>
        <dbReference type="ChEBI" id="CHEBI:60240"/>
    </ligand>
</feature>
<dbReference type="OrthoDB" id="10254073at2759"/>
<dbReference type="EC" id="2.3.1.234" evidence="1"/>
<feature type="binding site" evidence="9">
    <location>
        <position position="138"/>
    </location>
    <ligand>
        <name>a divalent metal cation</name>
        <dbReference type="ChEBI" id="CHEBI:60240"/>
    </ligand>
</feature>
<reference evidence="11 12" key="1">
    <citation type="journal article" date="2018" name="Mol. Biol. Evol.">
        <title>Broad Genomic Sampling Reveals a Smut Pathogenic Ancestry of the Fungal Clade Ustilaginomycotina.</title>
        <authorList>
            <person name="Kijpornyongpan T."/>
            <person name="Mondo S.J."/>
            <person name="Barry K."/>
            <person name="Sandor L."/>
            <person name="Lee J."/>
            <person name="Lipzen A."/>
            <person name="Pangilinan J."/>
            <person name="LaButti K."/>
            <person name="Hainaut M."/>
            <person name="Henrissat B."/>
            <person name="Grigoriev I.V."/>
            <person name="Spatafora J.W."/>
            <person name="Aime M.C."/>
        </authorList>
    </citation>
    <scope>NUCLEOTIDE SEQUENCE [LARGE SCALE GENOMIC DNA]</scope>
    <source>
        <strain evidence="11 12">MCA 4186</strain>
    </source>
</reference>
<protein>
    <recommendedName>
        <fullName evidence="1">N(6)-L-threonylcarbamoyladenine synthase</fullName>
        <ecNumber evidence="1">2.3.1.234</ecNumber>
    </recommendedName>
    <alternativeName>
        <fullName evidence="7">N6-L-threonylcarbamoyladenine synthase</fullName>
    </alternativeName>
</protein>
<feature type="binding site" evidence="9">
    <location>
        <position position="342"/>
    </location>
    <ligand>
        <name>substrate</name>
    </ligand>
</feature>
<proteinExistence type="inferred from homology"/>
<feature type="binding site" evidence="9">
    <location>
        <position position="206"/>
    </location>
    <ligand>
        <name>substrate</name>
    </ligand>
</feature>
<feature type="binding site" evidence="9">
    <location>
        <position position="370"/>
    </location>
    <ligand>
        <name>a divalent metal cation</name>
        <dbReference type="ChEBI" id="CHEBI:60240"/>
    </ligand>
</feature>
<dbReference type="InterPro" id="IPR000905">
    <property type="entry name" value="Gcp-like_dom"/>
</dbReference>
<dbReference type="GO" id="GO:0046872">
    <property type="term" value="F:metal ion binding"/>
    <property type="evidence" value="ECO:0007669"/>
    <property type="project" value="UniProtKB-KW"/>
</dbReference>
<dbReference type="GO" id="GO:0061711">
    <property type="term" value="F:tRNA N(6)-L-threonylcarbamoyladenine synthase activity"/>
    <property type="evidence" value="ECO:0007669"/>
    <property type="project" value="UniProtKB-EC"/>
</dbReference>
<dbReference type="PANTHER" id="PTHR11735">
    <property type="entry name" value="TRNA N6-ADENOSINE THREONYLCARBAMOYLTRANSFERASE"/>
    <property type="match status" value="1"/>
</dbReference>
<dbReference type="CDD" id="cd24132">
    <property type="entry name" value="ASKHA_NBD_OSGEP_like_euk"/>
    <property type="match status" value="1"/>
</dbReference>
<evidence type="ECO:0000313" key="12">
    <source>
        <dbReference type="Proteomes" id="UP000245946"/>
    </source>
</evidence>
<dbReference type="GO" id="GO:0005737">
    <property type="term" value="C:cytoplasm"/>
    <property type="evidence" value="ECO:0007669"/>
    <property type="project" value="UniProtKB-SubCell"/>
</dbReference>
<accession>A0A316Z1U1</accession>
<dbReference type="Proteomes" id="UP000245946">
    <property type="component" value="Unassembled WGS sequence"/>
</dbReference>
<comment type="cofactor">
    <cofactor evidence="9">
        <name>a divalent metal cation</name>
        <dbReference type="ChEBI" id="CHEBI:60240"/>
    </cofactor>
    <text evidence="9">Binds 1 divalent metal cation per subunit.</text>
</comment>
<feature type="binding site" evidence="9">
    <location>
        <position position="187"/>
    </location>
    <ligand>
        <name>substrate</name>
    </ligand>
</feature>
<dbReference type="InterPro" id="IPR043129">
    <property type="entry name" value="ATPase_NBD"/>
</dbReference>
<evidence type="ECO:0000256" key="1">
    <source>
        <dbReference type="ARBA" id="ARBA00012156"/>
    </source>
</evidence>
<keyword evidence="2 9" id="KW-0963">Cytoplasm</keyword>
<feature type="binding site" evidence="9">
    <location>
        <position position="134"/>
    </location>
    <ligand>
        <name>a divalent metal cation</name>
        <dbReference type="ChEBI" id="CHEBI:60240"/>
    </ligand>
</feature>